<feature type="non-terminal residue" evidence="1">
    <location>
        <position position="131"/>
    </location>
</feature>
<protein>
    <submittedName>
        <fullName evidence="1">Uncharacterized protein</fullName>
    </submittedName>
</protein>
<dbReference type="AlphaFoldDB" id="X1W2J7"/>
<accession>X1W2J7</accession>
<evidence type="ECO:0000313" key="1">
    <source>
        <dbReference type="EMBL" id="GAJ23825.1"/>
    </source>
</evidence>
<feature type="non-terminal residue" evidence="1">
    <location>
        <position position="1"/>
    </location>
</feature>
<organism evidence="1">
    <name type="scientific">marine sediment metagenome</name>
    <dbReference type="NCBI Taxonomy" id="412755"/>
    <lineage>
        <taxon>unclassified sequences</taxon>
        <taxon>metagenomes</taxon>
        <taxon>ecological metagenomes</taxon>
    </lineage>
</organism>
<dbReference type="EMBL" id="BARW01039966">
    <property type="protein sequence ID" value="GAJ23825.1"/>
    <property type="molecule type" value="Genomic_DNA"/>
</dbReference>
<comment type="caution">
    <text evidence="1">The sequence shown here is derived from an EMBL/GenBank/DDBJ whole genome shotgun (WGS) entry which is preliminary data.</text>
</comment>
<sequence>SYKGKSEPIRDIEREIQQIIPSFISIYNQDLHSLNQRYVVVNFDKKIIPNNIITKDSNSIKLISINPRLNLANLKIIQTLETVSNPQFQLFIIFSERLNPFLKNRNSNKKILSDKNLKNSNKFKYHTIQKA</sequence>
<proteinExistence type="predicted"/>
<gene>
    <name evidence="1" type="ORF">S12H4_60637</name>
</gene>
<name>X1W2J7_9ZZZZ</name>
<reference evidence="1" key="1">
    <citation type="journal article" date="2014" name="Front. Microbiol.">
        <title>High frequency of phylogenetically diverse reductive dehalogenase-homologous genes in deep subseafloor sedimentary metagenomes.</title>
        <authorList>
            <person name="Kawai M."/>
            <person name="Futagami T."/>
            <person name="Toyoda A."/>
            <person name="Takaki Y."/>
            <person name="Nishi S."/>
            <person name="Hori S."/>
            <person name="Arai W."/>
            <person name="Tsubouchi T."/>
            <person name="Morono Y."/>
            <person name="Uchiyama I."/>
            <person name="Ito T."/>
            <person name="Fujiyama A."/>
            <person name="Inagaki F."/>
            <person name="Takami H."/>
        </authorList>
    </citation>
    <scope>NUCLEOTIDE SEQUENCE</scope>
    <source>
        <strain evidence="1">Expedition CK06-06</strain>
    </source>
</reference>